<sequence>MDVGTTDQRAWSLAPHLVVVRATGDAAEWLSPDSGTTCRLEAVGEYVVLRRVGTRVTPVVAGTVLPDEAAVLLTDPDAVSARRAAAHAIVAVDAGVRD</sequence>
<protein>
    <submittedName>
        <fullName evidence="1">Uncharacterized protein</fullName>
    </submittedName>
</protein>
<keyword evidence="2" id="KW-1185">Reference proteome</keyword>
<evidence type="ECO:0000313" key="1">
    <source>
        <dbReference type="EMBL" id="QIG41932.1"/>
    </source>
</evidence>
<gene>
    <name evidence="1" type="ORF">G5V58_03285</name>
</gene>
<name>A0A6G6W9N4_9ACTN</name>
<evidence type="ECO:0000313" key="2">
    <source>
        <dbReference type="Proteomes" id="UP000502996"/>
    </source>
</evidence>
<proteinExistence type="predicted"/>
<dbReference type="KEGG" id="nano:G5V58_03285"/>
<dbReference type="EMBL" id="CP049257">
    <property type="protein sequence ID" value="QIG41932.1"/>
    <property type="molecule type" value="Genomic_DNA"/>
</dbReference>
<dbReference type="RefSeq" id="WP_165228733.1">
    <property type="nucleotide sequence ID" value="NZ_CP049257.1"/>
</dbReference>
<dbReference type="AlphaFoldDB" id="A0A6G6W9N4"/>
<dbReference type="Proteomes" id="UP000502996">
    <property type="component" value="Chromosome"/>
</dbReference>
<reference evidence="1 2" key="1">
    <citation type="submission" date="2020-02" db="EMBL/GenBank/DDBJ databases">
        <title>Full genome sequence of Nocardioides sp. R-3366.</title>
        <authorList>
            <person name="Im W.-T."/>
        </authorList>
    </citation>
    <scope>NUCLEOTIDE SEQUENCE [LARGE SCALE GENOMIC DNA]</scope>
    <source>
        <strain evidence="1 2">R-3366</strain>
    </source>
</reference>
<accession>A0A6G6W9N4</accession>
<organism evidence="1 2">
    <name type="scientific">Nocardioides anomalus</name>
    <dbReference type="NCBI Taxonomy" id="2712223"/>
    <lineage>
        <taxon>Bacteria</taxon>
        <taxon>Bacillati</taxon>
        <taxon>Actinomycetota</taxon>
        <taxon>Actinomycetes</taxon>
        <taxon>Propionibacteriales</taxon>
        <taxon>Nocardioidaceae</taxon>
        <taxon>Nocardioides</taxon>
    </lineage>
</organism>